<keyword evidence="4 7" id="KW-0472">Membrane</keyword>
<reference evidence="8 9" key="1">
    <citation type="submission" date="2020-05" db="EMBL/GenBank/DDBJ databases">
        <title>Genome Sequencing of Type Strains.</title>
        <authorList>
            <person name="Lemaire J.F."/>
            <person name="Inderbitzin P."/>
            <person name="Gregorio O.A."/>
            <person name="Collins S.B."/>
            <person name="Wespe N."/>
            <person name="Knight-Connoni V."/>
        </authorList>
    </citation>
    <scope>NUCLEOTIDE SEQUENCE [LARGE SCALE GENOMIC DNA]</scope>
    <source>
        <strain evidence="8 9">LMG 21957</strain>
    </source>
</reference>
<evidence type="ECO:0000313" key="8">
    <source>
        <dbReference type="EMBL" id="NUU74039.1"/>
    </source>
</evidence>
<protein>
    <submittedName>
        <fullName evidence="8">Phage holin family protein</fullName>
    </submittedName>
</protein>
<gene>
    <name evidence="8" type="ORF">HP552_01920</name>
</gene>
<evidence type="ECO:0000256" key="5">
    <source>
        <dbReference type="ARBA" id="ARBA00023600"/>
    </source>
</evidence>
<dbReference type="NCBIfam" id="TIGR01593">
    <property type="entry name" value="holin_tox_secr"/>
    <property type="match status" value="1"/>
</dbReference>
<keyword evidence="2 7" id="KW-0812">Transmembrane</keyword>
<dbReference type="RefSeq" id="WP_175394023.1">
    <property type="nucleotide sequence ID" value="NZ_JABMCB010000121.1"/>
</dbReference>
<evidence type="ECO:0000256" key="4">
    <source>
        <dbReference type="ARBA" id="ARBA00023136"/>
    </source>
</evidence>
<dbReference type="Proteomes" id="UP000526125">
    <property type="component" value="Unassembled WGS sequence"/>
</dbReference>
<accession>A0A7Y6BSA9</accession>
<comment type="caution">
    <text evidence="8">The sequence shown here is derived from an EMBL/GenBank/DDBJ whole genome shotgun (WGS) entry which is preliminary data.</text>
</comment>
<comment type="similarity">
    <text evidence="5">Belongs to the bacteriophage holin family. Cp-1 holin subfamily.</text>
</comment>
<feature type="region of interest" description="Disordered" evidence="6">
    <location>
        <begin position="132"/>
        <end position="157"/>
    </location>
</feature>
<feature type="transmembrane region" description="Helical" evidence="7">
    <location>
        <begin position="68"/>
        <end position="90"/>
    </location>
</feature>
<feature type="transmembrane region" description="Helical" evidence="7">
    <location>
        <begin position="20"/>
        <end position="47"/>
    </location>
</feature>
<keyword evidence="3 7" id="KW-1133">Transmembrane helix</keyword>
<keyword evidence="9" id="KW-1185">Reference proteome</keyword>
<evidence type="ECO:0000256" key="7">
    <source>
        <dbReference type="SAM" id="Phobius"/>
    </source>
</evidence>
<sequence>MNEGIANVIKMVSATVGAGAGYIFGGWGILVNLLLILVVVDWLTGWAAAWIKHELRSRVGFEGIARKVAIFLVVTIAHFIDVALGGTGYIKDAVIFFYLANELLSVIENVGRMGVSMPGVLLNAVKIFESRSEVPENPNLPDPPKEDQKSTTQKPAV</sequence>
<dbReference type="Pfam" id="PF05105">
    <property type="entry name" value="Phage_holin_4_1"/>
    <property type="match status" value="1"/>
</dbReference>
<comment type="subcellular location">
    <subcellularLocation>
        <location evidence="1">Membrane</location>
        <topology evidence="1">Multi-pass membrane protein</topology>
    </subcellularLocation>
</comment>
<evidence type="ECO:0000256" key="3">
    <source>
        <dbReference type="ARBA" id="ARBA00022989"/>
    </source>
</evidence>
<evidence type="ECO:0000313" key="9">
    <source>
        <dbReference type="Proteomes" id="UP000526125"/>
    </source>
</evidence>
<dbReference type="EMBL" id="JABMCB010000121">
    <property type="protein sequence ID" value="NUU74039.1"/>
    <property type="molecule type" value="Genomic_DNA"/>
</dbReference>
<dbReference type="GO" id="GO:0016020">
    <property type="term" value="C:membrane"/>
    <property type="evidence" value="ECO:0007669"/>
    <property type="project" value="UniProtKB-SubCell"/>
</dbReference>
<name>A0A7Y6BSA9_9BACL</name>
<organism evidence="8 9">
    <name type="scientific">Paenibacillus xylanilyticus</name>
    <dbReference type="NCBI Taxonomy" id="248903"/>
    <lineage>
        <taxon>Bacteria</taxon>
        <taxon>Bacillati</taxon>
        <taxon>Bacillota</taxon>
        <taxon>Bacilli</taxon>
        <taxon>Bacillales</taxon>
        <taxon>Paenibacillaceae</taxon>
        <taxon>Paenibacillus</taxon>
    </lineage>
</organism>
<evidence type="ECO:0000256" key="2">
    <source>
        <dbReference type="ARBA" id="ARBA00022692"/>
    </source>
</evidence>
<proteinExistence type="inferred from homology"/>
<dbReference type="InterPro" id="IPR006480">
    <property type="entry name" value="Phage_holin_4_1"/>
</dbReference>
<evidence type="ECO:0000256" key="6">
    <source>
        <dbReference type="SAM" id="MobiDB-lite"/>
    </source>
</evidence>
<dbReference type="AlphaFoldDB" id="A0A7Y6BSA9"/>
<evidence type="ECO:0000256" key="1">
    <source>
        <dbReference type="ARBA" id="ARBA00004141"/>
    </source>
</evidence>